<feature type="domain" description="ABC transmembrane type-1" evidence="10">
    <location>
        <begin position="156"/>
        <end position="350"/>
    </location>
</feature>
<dbReference type="Proteomes" id="UP001174209">
    <property type="component" value="Unassembled WGS sequence"/>
</dbReference>
<dbReference type="Gene3D" id="1.10.3720.10">
    <property type="entry name" value="MetI-like"/>
    <property type="match status" value="1"/>
</dbReference>
<dbReference type="CDD" id="cd06261">
    <property type="entry name" value="TM_PBP2"/>
    <property type="match status" value="1"/>
</dbReference>
<protein>
    <submittedName>
        <fullName evidence="11">Amino acid ABC transporter permease</fullName>
    </submittedName>
</protein>
<feature type="transmembrane region" description="Helical" evidence="9">
    <location>
        <begin position="56"/>
        <end position="80"/>
    </location>
</feature>
<comment type="subcellular location">
    <subcellularLocation>
        <location evidence="1 9">Cell membrane</location>
        <topology evidence="1 9">Multi-pass membrane protein</topology>
    </subcellularLocation>
</comment>
<feature type="transmembrane region" description="Helical" evidence="9">
    <location>
        <begin position="329"/>
        <end position="350"/>
    </location>
</feature>
<dbReference type="RefSeq" id="WP_301224312.1">
    <property type="nucleotide sequence ID" value="NZ_JAROCG010000001.1"/>
</dbReference>
<dbReference type="NCBIfam" id="TIGR01726">
    <property type="entry name" value="HEQRo_perm_3TM"/>
    <property type="match status" value="1"/>
</dbReference>
<reference evidence="11" key="1">
    <citation type="submission" date="2023-06" db="EMBL/GenBank/DDBJ databases">
        <title>MT1 and MT2 Draft Genomes of Novel Species.</title>
        <authorList>
            <person name="Venkateswaran K."/>
        </authorList>
    </citation>
    <scope>NUCLEOTIDE SEQUENCE</scope>
    <source>
        <strain evidence="11">IIF3SC-B10</strain>
    </source>
</reference>
<name>A0ABT8JYH3_9MICC</name>
<evidence type="ECO:0000256" key="5">
    <source>
        <dbReference type="ARBA" id="ARBA00022692"/>
    </source>
</evidence>
<dbReference type="SUPFAM" id="SSF161098">
    <property type="entry name" value="MetI-like"/>
    <property type="match status" value="1"/>
</dbReference>
<dbReference type="PANTHER" id="PTHR30614">
    <property type="entry name" value="MEMBRANE COMPONENT OF AMINO ACID ABC TRANSPORTER"/>
    <property type="match status" value="1"/>
</dbReference>
<dbReference type="Pfam" id="PF00528">
    <property type="entry name" value="BPD_transp_1"/>
    <property type="match status" value="1"/>
</dbReference>
<evidence type="ECO:0000313" key="12">
    <source>
        <dbReference type="Proteomes" id="UP001174209"/>
    </source>
</evidence>
<feature type="transmembrane region" description="Helical" evidence="9">
    <location>
        <begin position="160"/>
        <end position="180"/>
    </location>
</feature>
<dbReference type="InterPro" id="IPR035906">
    <property type="entry name" value="MetI-like_sf"/>
</dbReference>
<evidence type="ECO:0000256" key="9">
    <source>
        <dbReference type="RuleBase" id="RU363032"/>
    </source>
</evidence>
<gene>
    <name evidence="11" type="ORF">P5G52_02000</name>
</gene>
<dbReference type="InterPro" id="IPR043429">
    <property type="entry name" value="ArtM/GltK/GlnP/TcyL/YhdX-like"/>
</dbReference>
<evidence type="ECO:0000256" key="2">
    <source>
        <dbReference type="ARBA" id="ARBA00010072"/>
    </source>
</evidence>
<comment type="similarity">
    <text evidence="2">Belongs to the binding-protein-dependent transport system permease family. HisMQ subfamily.</text>
</comment>
<keyword evidence="4" id="KW-1003">Cell membrane</keyword>
<evidence type="ECO:0000313" key="11">
    <source>
        <dbReference type="EMBL" id="MDN4609631.1"/>
    </source>
</evidence>
<keyword evidence="12" id="KW-1185">Reference proteome</keyword>
<evidence type="ECO:0000256" key="3">
    <source>
        <dbReference type="ARBA" id="ARBA00022448"/>
    </source>
</evidence>
<organism evidence="11 12">
    <name type="scientific">Arthrobacter burdickii</name>
    <dbReference type="NCBI Taxonomy" id="3035920"/>
    <lineage>
        <taxon>Bacteria</taxon>
        <taxon>Bacillati</taxon>
        <taxon>Actinomycetota</taxon>
        <taxon>Actinomycetes</taxon>
        <taxon>Micrococcales</taxon>
        <taxon>Micrococcaceae</taxon>
        <taxon>Arthrobacter</taxon>
    </lineage>
</organism>
<keyword evidence="7 9" id="KW-1133">Transmembrane helix</keyword>
<keyword evidence="6" id="KW-0029">Amino-acid transport</keyword>
<feature type="transmembrane region" description="Helical" evidence="9">
    <location>
        <begin position="201"/>
        <end position="220"/>
    </location>
</feature>
<dbReference type="EMBL" id="JAROCG010000001">
    <property type="protein sequence ID" value="MDN4609631.1"/>
    <property type="molecule type" value="Genomic_DNA"/>
</dbReference>
<dbReference type="PANTHER" id="PTHR30614:SF20">
    <property type="entry name" value="GLUTAMINE TRANSPORT SYSTEM PERMEASE PROTEIN GLNP"/>
    <property type="match status" value="1"/>
</dbReference>
<evidence type="ECO:0000256" key="6">
    <source>
        <dbReference type="ARBA" id="ARBA00022970"/>
    </source>
</evidence>
<evidence type="ECO:0000259" key="10">
    <source>
        <dbReference type="PROSITE" id="PS50928"/>
    </source>
</evidence>
<feature type="transmembrane region" description="Helical" evidence="9">
    <location>
        <begin position="108"/>
        <end position="129"/>
    </location>
</feature>
<accession>A0ABT8JYH3</accession>
<evidence type="ECO:0000256" key="1">
    <source>
        <dbReference type="ARBA" id="ARBA00004651"/>
    </source>
</evidence>
<dbReference type="PROSITE" id="PS50928">
    <property type="entry name" value="ABC_TM1"/>
    <property type="match status" value="1"/>
</dbReference>
<keyword evidence="3 9" id="KW-0813">Transport</keyword>
<evidence type="ECO:0000256" key="7">
    <source>
        <dbReference type="ARBA" id="ARBA00022989"/>
    </source>
</evidence>
<keyword evidence="8 9" id="KW-0472">Membrane</keyword>
<dbReference type="InterPro" id="IPR010065">
    <property type="entry name" value="AA_ABC_transptr_permease_3TM"/>
</dbReference>
<evidence type="ECO:0000256" key="4">
    <source>
        <dbReference type="ARBA" id="ARBA00022475"/>
    </source>
</evidence>
<comment type="caution">
    <text evidence="11">The sequence shown here is derived from an EMBL/GenBank/DDBJ whole genome shotgun (WGS) entry which is preliminary data.</text>
</comment>
<evidence type="ECO:0000256" key="8">
    <source>
        <dbReference type="ARBA" id="ARBA00023136"/>
    </source>
</evidence>
<dbReference type="InterPro" id="IPR000515">
    <property type="entry name" value="MetI-like"/>
</dbReference>
<keyword evidence="5 9" id="KW-0812">Transmembrane</keyword>
<feature type="transmembrane region" description="Helical" evidence="9">
    <location>
        <begin position="232"/>
        <end position="251"/>
    </location>
</feature>
<feature type="transmembrane region" description="Helical" evidence="9">
    <location>
        <begin position="27"/>
        <end position="50"/>
    </location>
</feature>
<proteinExistence type="inferred from homology"/>
<sequence length="364" mass="39303">MTSELDGAGGVLTREPIRLRIAPTRHLISSALLVAVLCAVTGGALISAIWAPGSPVILGFQLGLTVVIAAGLILVIIPLIGAIQASRVKNPADRVERRTKSARSRQRAAVSMGVAAAVLVVMGVIYFLIVNDASVQKTFLQPDLMILSFPDILAAFGQNVFIALVAQVLVLIWAMVIALLRISKTAAMKPLRSLATLYIDIFRGLPAIIVIYLVGFGLSFTQIPGLSDLSATWYAIIALTLTYGAYTAEVYRSGLESIHPSQVYAARSLGFSYLQTMRVVVVPQGIRRVIPPLMNNFISLQKDTALVGIIGAVDAFNQSQIYAGNHFNLSSVTIVAVFFLIITITQARLLDRYLDRRERKRSGA</sequence>